<dbReference type="InterPro" id="IPR014976">
    <property type="entry name" value="AbpA_HamA_C"/>
</dbReference>
<feature type="domain" description="Anti-bacteriophage protein A/HamA C-terminal" evidence="1">
    <location>
        <begin position="36"/>
        <end position="293"/>
    </location>
</feature>
<keyword evidence="3" id="KW-1185">Reference proteome</keyword>
<gene>
    <name evidence="2" type="ORF">Z042_12350</name>
</gene>
<evidence type="ECO:0000313" key="3">
    <source>
        <dbReference type="Proteomes" id="UP000019030"/>
    </source>
</evidence>
<dbReference type="HOGENOM" id="CLU_930328_0_0_6"/>
<dbReference type="Pfam" id="PF08878">
    <property type="entry name" value="HamA"/>
    <property type="match status" value="1"/>
</dbReference>
<dbReference type="RefSeq" id="WP_024912839.1">
    <property type="nucleotide sequence ID" value="NZ_CP007044.2"/>
</dbReference>
<name>W0LD71_9GAMM</name>
<dbReference type="Proteomes" id="UP000019030">
    <property type="component" value="Chromosome"/>
</dbReference>
<proteinExistence type="predicted"/>
<organism evidence="2 3">
    <name type="scientific">Chania multitudinisentens RB-25</name>
    <dbReference type="NCBI Taxonomy" id="1441930"/>
    <lineage>
        <taxon>Bacteria</taxon>
        <taxon>Pseudomonadati</taxon>
        <taxon>Pseudomonadota</taxon>
        <taxon>Gammaproteobacteria</taxon>
        <taxon>Enterobacterales</taxon>
        <taxon>Yersiniaceae</taxon>
        <taxon>Chania</taxon>
    </lineage>
</organism>
<dbReference type="OrthoDB" id="4964195at2"/>
<dbReference type="eggNOG" id="ENOG502ZA3J">
    <property type="taxonomic scope" value="Bacteria"/>
</dbReference>
<dbReference type="STRING" id="1441930.Z042_12350"/>
<protein>
    <recommendedName>
        <fullName evidence="1">Anti-bacteriophage protein A/HamA C-terminal domain-containing protein</fullName>
    </recommendedName>
</protein>
<accession>W0LD71</accession>
<reference evidence="2 3" key="2">
    <citation type="submission" date="2015-03" db="EMBL/GenBank/DDBJ databases">
        <authorList>
            <person name="Chan K.-G."/>
        </authorList>
    </citation>
    <scope>NUCLEOTIDE SEQUENCE [LARGE SCALE GENOMIC DNA]</scope>
    <source>
        <strain evidence="2 3">RB-25</strain>
    </source>
</reference>
<dbReference type="KEGG" id="sfo:Z042_12350"/>
<evidence type="ECO:0000313" key="2">
    <source>
        <dbReference type="EMBL" id="AHG20339.1"/>
    </source>
</evidence>
<evidence type="ECO:0000259" key="1">
    <source>
        <dbReference type="Pfam" id="PF08878"/>
    </source>
</evidence>
<reference evidence="2 3" key="1">
    <citation type="submission" date="2014-01" db="EMBL/GenBank/DDBJ databases">
        <title>Isolation of Serratia multitudinisentens RB-25 from Ex-Landfill site.</title>
        <authorList>
            <person name="Robson E.H.J."/>
        </authorList>
    </citation>
    <scope>NUCLEOTIDE SEQUENCE [LARGE SCALE GENOMIC DNA]</scope>
    <source>
        <strain evidence="2 3">RB-25</strain>
    </source>
</reference>
<dbReference type="AlphaFoldDB" id="W0LD71"/>
<dbReference type="EMBL" id="CP007044">
    <property type="protein sequence ID" value="AHG20339.1"/>
    <property type="molecule type" value="Genomic_DNA"/>
</dbReference>
<sequence>MDNHLQPQLKNPHELKNVLREVPVSYELSDGRVIKTLLVYLPTKDGVSYHSTLFEKIREGILYNFVFSCTEIQKKLGVDDNKSAEKLFEKAIRKISQHTAKGELGELLLFTLLDVYFKAPKILSKISLKTSRRMPVFGADAVHAQFHDGKLMLYLGESKLHADFKSAATKATNSIKSAKEKYVDEFDLLDSYIDFPNINPKLEAELLDLLDPFSSNDIASIIHSPCFIGFTEPGIISGAESEDEFLKKYTDLACDYISDFFGKAEKQGVDINETTLLMLPFSCVDVLVSEFIAYIGIEK</sequence>
<dbReference type="PATRIC" id="fig|1441930.4.peg.2458"/>